<comment type="similarity">
    <text evidence="5">Belongs to the bacterial secretin family.</text>
</comment>
<dbReference type="InterPro" id="IPR004846">
    <property type="entry name" value="T2SS/T3SS_dom"/>
</dbReference>
<evidence type="ECO:0000256" key="6">
    <source>
        <dbReference type="SAM" id="MobiDB-lite"/>
    </source>
</evidence>
<evidence type="ECO:0000256" key="3">
    <source>
        <dbReference type="ARBA" id="ARBA00024678"/>
    </source>
</evidence>
<feature type="region of interest" description="Disordered" evidence="6">
    <location>
        <begin position="72"/>
        <end position="93"/>
    </location>
</feature>
<proteinExistence type="inferred from homology"/>
<dbReference type="EMBL" id="QZCW01000001">
    <property type="protein sequence ID" value="MCW5319918.1"/>
    <property type="molecule type" value="Genomic_DNA"/>
</dbReference>
<feature type="domain" description="Type II/III secretion system secretin-like" evidence="7">
    <location>
        <begin position="318"/>
        <end position="472"/>
    </location>
</feature>
<evidence type="ECO:0000259" key="7">
    <source>
        <dbReference type="Pfam" id="PF00263"/>
    </source>
</evidence>
<evidence type="ECO:0000256" key="2">
    <source>
        <dbReference type="ARBA" id="ARBA00023287"/>
    </source>
</evidence>
<feature type="domain" description="Pilus formation protein N-terminal" evidence="9">
    <location>
        <begin position="98"/>
        <end position="164"/>
    </location>
</feature>
<comment type="subunit">
    <text evidence="4">Homododecamer. Tetramer of trimer.</text>
</comment>
<name>A0ABT3KNN6_9BURK</name>
<evidence type="ECO:0000259" key="9">
    <source>
        <dbReference type="Pfam" id="PF13629"/>
    </source>
</evidence>
<keyword evidence="2" id="KW-0178">Competence</keyword>
<dbReference type="Pfam" id="PF08239">
    <property type="entry name" value="SH3_3"/>
    <property type="match status" value="1"/>
</dbReference>
<protein>
    <recommendedName>
        <fullName evidence="1">Type IV pilus biogenesis and competence protein PilQ</fullName>
    </recommendedName>
</protein>
<evidence type="ECO:0000256" key="5">
    <source>
        <dbReference type="RuleBase" id="RU004003"/>
    </source>
</evidence>
<evidence type="ECO:0000256" key="1">
    <source>
        <dbReference type="ARBA" id="ARBA00014124"/>
    </source>
</evidence>
<evidence type="ECO:0000256" key="4">
    <source>
        <dbReference type="ARBA" id="ARBA00025897"/>
    </source>
</evidence>
<dbReference type="Pfam" id="PF00263">
    <property type="entry name" value="Secretin"/>
    <property type="match status" value="1"/>
</dbReference>
<dbReference type="Gene3D" id="2.30.30.40">
    <property type="entry name" value="SH3 Domains"/>
    <property type="match status" value="1"/>
</dbReference>
<comment type="caution">
    <text evidence="10">The sequence shown here is derived from an EMBL/GenBank/DDBJ whole genome shotgun (WGS) entry which is preliminary data.</text>
</comment>
<dbReference type="InterPro" id="IPR004845">
    <property type="entry name" value="T2SS_GspD_CS"/>
</dbReference>
<comment type="function">
    <text evidence="3">Required for type IV pilus biogenesis and competence. Could function as a pore for exit of the pilus but also as a channel for entry of heme and antimicrobial agents and uptake of transforming DNA.</text>
</comment>
<dbReference type="Proteomes" id="UP001208935">
    <property type="component" value="Unassembled WGS sequence"/>
</dbReference>
<evidence type="ECO:0000259" key="8">
    <source>
        <dbReference type="Pfam" id="PF08239"/>
    </source>
</evidence>
<feature type="domain" description="SH3b" evidence="8">
    <location>
        <begin position="672"/>
        <end position="724"/>
    </location>
</feature>
<dbReference type="PANTHER" id="PTHR30332:SF17">
    <property type="entry name" value="TYPE IV PILIATION SYSTEM PROTEIN DR_0774-RELATED"/>
    <property type="match status" value="1"/>
</dbReference>
<accession>A0ABT3KNN6</accession>
<dbReference type="InterPro" id="IPR032789">
    <property type="entry name" value="T2SS-T3SS_pil_N"/>
</dbReference>
<organism evidence="10 11">
    <name type="scientific">Verminephrobacter aporrectodeae subsp. tuberculatae</name>
    <dbReference type="NCBI Taxonomy" id="1110392"/>
    <lineage>
        <taxon>Bacteria</taxon>
        <taxon>Pseudomonadati</taxon>
        <taxon>Pseudomonadota</taxon>
        <taxon>Betaproteobacteria</taxon>
        <taxon>Burkholderiales</taxon>
        <taxon>Comamonadaceae</taxon>
        <taxon>Verminephrobacter</taxon>
    </lineage>
</organism>
<dbReference type="PANTHER" id="PTHR30332">
    <property type="entry name" value="PROBABLE GENERAL SECRETION PATHWAY PROTEIN D"/>
    <property type="match status" value="1"/>
</dbReference>
<dbReference type="Pfam" id="PF13629">
    <property type="entry name" value="T2SS-T3SS_pil_N"/>
    <property type="match status" value="1"/>
</dbReference>
<evidence type="ECO:0000313" key="11">
    <source>
        <dbReference type="Proteomes" id="UP001208935"/>
    </source>
</evidence>
<dbReference type="PROSITE" id="PS00875">
    <property type="entry name" value="T2SP_D"/>
    <property type="match status" value="1"/>
</dbReference>
<dbReference type="InterPro" id="IPR050810">
    <property type="entry name" value="Bact_Secretion_Sys_Channel"/>
</dbReference>
<sequence length="728" mass="77232">MTPGQTFSHPPMPHRSIPVSATDHALRWSLALACATALPAPAQTPAQPASGTTDLAAPPALSRGGFAPALRAKKQTPAAVSGQPYRPIQKPDDQAQVPEIEMFVGESRVFPSPGVARIAVGNGKVLTAAALDEREVIIFANEVGTSSLFVWNEKGRYQRVKINVVPGDTSRYAREIAAFLSTIPNAKASVIGDKVIVEGDNLGDVDLKKIESLTKHYPQIVNFANQIGWEQMVLMDVKVVEFPVNELREIGLRWGSTGGASVAGLWAPGRRGHQGGLVIGVQKPPITSADGSEFTPLSGGLNVLSAINMGLSAKLDLLAQEGKASILAQPQLSARNGAKSEFLAGGEYPYTVQTNEGPHILFKPYGIKLDITPRVDRNGVIRAEITSEVSHIDSSISTVSGPALSTRRTKTEFNVQNGETMVLAGLMSRKTSDSIDKVPFLGDLPILGALFRSKRFQNDETELVVFVTPTVINSQSPGLMQRVERATETLRQQRHGAEPFLTAPGAAPAHPPQLAPAPVASADASIAAAMPAPAPIQHPDQLAVLPEGKNPLEPLPLVSNWRVVHDGLVLHARPDAGSEVLLQLGQGSFVRAAPHQPPTATAAPGWRAVAVGALQGWVRDASLQPVAHLLSIAAPPDGAHARQARQGQDIAARETAGGDAHPTPGSYRVTLDALALRVTPDVNAPVLQRLALGSQVEVLPQAPQAQFSAVQVDGRRGWVETQWLFPAF</sequence>
<dbReference type="InterPro" id="IPR003646">
    <property type="entry name" value="SH3-like_bac-type"/>
</dbReference>
<keyword evidence="11" id="KW-1185">Reference proteome</keyword>
<gene>
    <name evidence="10" type="ORF">D5039_01630</name>
</gene>
<dbReference type="InterPro" id="IPR001775">
    <property type="entry name" value="GspD/PilQ"/>
</dbReference>
<evidence type="ECO:0000313" key="10">
    <source>
        <dbReference type="EMBL" id="MCW5319918.1"/>
    </source>
</evidence>
<reference evidence="11" key="1">
    <citation type="submission" date="2023-07" db="EMBL/GenBank/DDBJ databases">
        <title>Verminephrobacter genomes.</title>
        <authorList>
            <person name="Lund M.B."/>
        </authorList>
    </citation>
    <scope>NUCLEOTIDE SEQUENCE [LARGE SCALE GENOMIC DNA]</scope>
    <source>
        <strain evidence="11">AtM5-05</strain>
    </source>
</reference>
<dbReference type="PRINTS" id="PR00811">
    <property type="entry name" value="BCTERIALGSPD"/>
</dbReference>